<proteinExistence type="predicted"/>
<keyword evidence="2" id="KW-1185">Reference proteome</keyword>
<gene>
    <name evidence="1" type="ORF">SAMN05421752_103153</name>
</gene>
<accession>A0A1N7E2M4</accession>
<reference evidence="2" key="1">
    <citation type="submission" date="2017-01" db="EMBL/GenBank/DDBJ databases">
        <authorList>
            <person name="Varghese N."/>
            <person name="Submissions S."/>
        </authorList>
    </citation>
    <scope>NUCLEOTIDE SEQUENCE [LARGE SCALE GENOMIC DNA]</scope>
    <source>
        <strain evidence="2">type strain: HArc-</strain>
    </source>
</reference>
<sequence>MVHLETYVDCGTSPNEDVVWSGDDAVVVLDGATGLTDRRFSDAPSDGRWYVEELTTQLAARLEVNCPISTIATDAIGAVRERYDALCDEIEDVPEHERPSASGVICRWSGADIDYFVLGDSSFVARTTAGVETVLGAGPRSLDRAVIDEMISIREAEEPGDSRTYDDRQSDAEISQAELLKRVEPMLIEHRKLKNTPGGYWTFGLDPAATSHASTGTIPRASLVDAIAFTDGFEPLCTVYDAVADWGRVLEYVAANGIERAVRVLRAFEASDPDCRRYPRLKRSDDVGVAYLEP</sequence>
<evidence type="ECO:0000313" key="2">
    <source>
        <dbReference type="Proteomes" id="UP000185936"/>
    </source>
</evidence>
<protein>
    <recommendedName>
        <fullName evidence="3">Protein phosphatase 2C</fullName>
    </recommendedName>
</protein>
<dbReference type="OrthoDB" id="350915at2157"/>
<dbReference type="STRING" id="308853.SAMN05421752_103153"/>
<evidence type="ECO:0008006" key="3">
    <source>
        <dbReference type="Google" id="ProtNLM"/>
    </source>
</evidence>
<dbReference type="Proteomes" id="UP000185936">
    <property type="component" value="Unassembled WGS sequence"/>
</dbReference>
<evidence type="ECO:0000313" key="1">
    <source>
        <dbReference type="EMBL" id="SIR82314.1"/>
    </source>
</evidence>
<dbReference type="RefSeq" id="WP_076608275.1">
    <property type="nucleotide sequence ID" value="NZ_FTNR01000003.1"/>
</dbReference>
<name>A0A1N7E2M4_9EURY</name>
<organism evidence="1 2">
    <name type="scientific">Natronorubrum thiooxidans</name>
    <dbReference type="NCBI Taxonomy" id="308853"/>
    <lineage>
        <taxon>Archaea</taxon>
        <taxon>Methanobacteriati</taxon>
        <taxon>Methanobacteriota</taxon>
        <taxon>Stenosarchaea group</taxon>
        <taxon>Halobacteria</taxon>
        <taxon>Halobacteriales</taxon>
        <taxon>Natrialbaceae</taxon>
        <taxon>Natronorubrum</taxon>
    </lineage>
</organism>
<dbReference type="AlphaFoldDB" id="A0A1N7E2M4"/>
<dbReference type="EMBL" id="FTNR01000003">
    <property type="protein sequence ID" value="SIR82314.1"/>
    <property type="molecule type" value="Genomic_DNA"/>
</dbReference>